<dbReference type="OrthoDB" id="2646068at2"/>
<dbReference type="RefSeq" id="WP_122952464.1">
    <property type="nucleotide sequence ID" value="NZ_BJOD01000004.1"/>
</dbReference>
<feature type="region of interest" description="Disordered" evidence="1">
    <location>
        <begin position="119"/>
        <end position="139"/>
    </location>
</feature>
<accession>A0A3M8BBW0</accession>
<organism evidence="3 4">
    <name type="scientific">Brevibacillus agri</name>
    <dbReference type="NCBI Taxonomy" id="51101"/>
    <lineage>
        <taxon>Bacteria</taxon>
        <taxon>Bacillati</taxon>
        <taxon>Bacillota</taxon>
        <taxon>Bacilli</taxon>
        <taxon>Bacillales</taxon>
        <taxon>Paenibacillaceae</taxon>
        <taxon>Brevibacillus</taxon>
    </lineage>
</organism>
<dbReference type="Proteomes" id="UP000276178">
    <property type="component" value="Unassembled WGS sequence"/>
</dbReference>
<keyword evidence="5" id="KW-1185">Reference proteome</keyword>
<proteinExistence type="predicted"/>
<sequence>MLSVGISVSSLFFSSPIQAKQNPSTSDELLQYANEQNVNILLYDENGKIDKEFHVDGLEVTYKYKNGKMIESEDNKGRKQKYVKRDNYVEVTEYENGKELFKHALSSNDLKFPEVKTNDHENLEKEKMEEGNKKGAESDLRSIGIESTTTYEDYYVNGVLMNNLVPGSCPCSSGSDKFINYSSMTESEIQSFFQNKNSILKDPVQIWRRDSNGNVYNTNKTILPSKAIYNAAQTHRMNPKVVIATLQKEQSLVSAAPGSVSYSSRRFYYAMGYGATDGGDLNGTSGFDIQIDKGTKLFKDLWYNSPTETYPILFNNINYGKTVTSNGVTYKNYIWVKNYGTWALYKYTPHALDINYLPTITGGNYSFQSIFKSYWGTDWD</sequence>
<comment type="caution">
    <text evidence="3">The sequence shown here is derived from an EMBL/GenBank/DDBJ whole genome shotgun (WGS) entry which is preliminary data.</text>
</comment>
<dbReference type="AlphaFoldDB" id="A0A3M8BBW0"/>
<name>A0A3M8BBW0_9BACL</name>
<evidence type="ECO:0000313" key="4">
    <source>
        <dbReference type="Proteomes" id="UP000276178"/>
    </source>
</evidence>
<reference evidence="3 4" key="1">
    <citation type="submission" date="2018-10" db="EMBL/GenBank/DDBJ databases">
        <title>Phylogenomics of Brevibacillus.</title>
        <authorList>
            <person name="Dunlap C."/>
        </authorList>
    </citation>
    <scope>NUCLEOTIDE SEQUENCE [LARGE SCALE GENOMIC DNA]</scope>
    <source>
        <strain evidence="3 4">NRRL NRS 1219</strain>
    </source>
</reference>
<evidence type="ECO:0000313" key="5">
    <source>
        <dbReference type="Proteomes" id="UP000317180"/>
    </source>
</evidence>
<protein>
    <submittedName>
        <fullName evidence="3">Uncharacterized protein</fullName>
    </submittedName>
</protein>
<evidence type="ECO:0000313" key="3">
    <source>
        <dbReference type="EMBL" id="RNB60870.1"/>
    </source>
</evidence>
<evidence type="ECO:0000313" key="2">
    <source>
        <dbReference type="EMBL" id="GED24464.1"/>
    </source>
</evidence>
<gene>
    <name evidence="2" type="ORF">BAG01nite_05660</name>
    <name evidence="3" type="ORF">EB820_01705</name>
</gene>
<dbReference type="EMBL" id="RHHN01000008">
    <property type="protein sequence ID" value="RNB60870.1"/>
    <property type="molecule type" value="Genomic_DNA"/>
</dbReference>
<reference evidence="2 5" key="2">
    <citation type="submission" date="2019-06" db="EMBL/GenBank/DDBJ databases">
        <title>Whole genome shotgun sequence of Brevibacillus agri NBRC 15538.</title>
        <authorList>
            <person name="Hosoyama A."/>
            <person name="Uohara A."/>
            <person name="Ohji S."/>
            <person name="Ichikawa N."/>
        </authorList>
    </citation>
    <scope>NUCLEOTIDE SEQUENCE [LARGE SCALE GENOMIC DNA]</scope>
    <source>
        <strain evidence="2 5">NBRC 15538</strain>
    </source>
</reference>
<dbReference type="EMBL" id="BJOD01000004">
    <property type="protein sequence ID" value="GED24464.1"/>
    <property type="molecule type" value="Genomic_DNA"/>
</dbReference>
<evidence type="ECO:0000256" key="1">
    <source>
        <dbReference type="SAM" id="MobiDB-lite"/>
    </source>
</evidence>
<dbReference type="Proteomes" id="UP000317180">
    <property type="component" value="Unassembled WGS sequence"/>
</dbReference>
<dbReference type="GeneID" id="82811630"/>